<dbReference type="EMBL" id="BLAL01000162">
    <property type="protein sequence ID" value="GES86847.1"/>
    <property type="molecule type" value="Genomic_DNA"/>
</dbReference>
<dbReference type="InterPro" id="IPR002059">
    <property type="entry name" value="CSP_DNA-bd"/>
</dbReference>
<dbReference type="Gene3D" id="2.40.50.140">
    <property type="entry name" value="Nucleic acid-binding proteins"/>
    <property type="match status" value="1"/>
</dbReference>
<dbReference type="InterPro" id="IPR011129">
    <property type="entry name" value="CSD"/>
</dbReference>
<accession>A0A8H3LEC8</accession>
<dbReference type="PRINTS" id="PR00050">
    <property type="entry name" value="COLDSHOCK"/>
</dbReference>
<gene>
    <name evidence="2" type="ORF">RCL2_001388300</name>
</gene>
<dbReference type="AlphaFoldDB" id="A0A8H3LEC8"/>
<evidence type="ECO:0000313" key="2">
    <source>
        <dbReference type="EMBL" id="GES86847.1"/>
    </source>
</evidence>
<dbReference type="InterPro" id="IPR050181">
    <property type="entry name" value="Cold_shock_domain"/>
</dbReference>
<dbReference type="InterPro" id="IPR012340">
    <property type="entry name" value="NA-bd_OB-fold"/>
</dbReference>
<dbReference type="SMART" id="SM00357">
    <property type="entry name" value="CSP"/>
    <property type="match status" value="1"/>
</dbReference>
<comment type="caution">
    <text evidence="2">The sequence shown here is derived from an EMBL/GenBank/DDBJ whole genome shotgun (WGS) entry which is preliminary data.</text>
</comment>
<reference evidence="2" key="1">
    <citation type="submission" date="2019-10" db="EMBL/GenBank/DDBJ databases">
        <title>Conservation and host-specific expression of non-tandemly repeated heterogenous ribosome RNA gene in arbuscular mycorrhizal fungi.</title>
        <authorList>
            <person name="Maeda T."/>
            <person name="Kobayashi Y."/>
            <person name="Nakagawa T."/>
            <person name="Ezawa T."/>
            <person name="Yamaguchi K."/>
            <person name="Bino T."/>
            <person name="Nishimoto Y."/>
            <person name="Shigenobu S."/>
            <person name="Kawaguchi M."/>
        </authorList>
    </citation>
    <scope>NUCLEOTIDE SEQUENCE</scope>
    <source>
        <strain evidence="2">HR1</strain>
    </source>
</reference>
<name>A0A8H3LEC8_9GLOM</name>
<protein>
    <submittedName>
        <fullName evidence="2">Protein lin-28 homolog isoform X3</fullName>
    </submittedName>
</protein>
<dbReference type="SUPFAM" id="SSF50249">
    <property type="entry name" value="Nucleic acid-binding proteins"/>
    <property type="match status" value="1"/>
</dbReference>
<evidence type="ECO:0000313" key="3">
    <source>
        <dbReference type="Proteomes" id="UP000615446"/>
    </source>
</evidence>
<dbReference type="GO" id="GO:0003676">
    <property type="term" value="F:nucleic acid binding"/>
    <property type="evidence" value="ECO:0007669"/>
    <property type="project" value="InterPro"/>
</dbReference>
<dbReference type="OrthoDB" id="422005at2759"/>
<proteinExistence type="predicted"/>
<dbReference type="Pfam" id="PF00313">
    <property type="entry name" value="CSD"/>
    <property type="match status" value="1"/>
</dbReference>
<evidence type="ECO:0000259" key="1">
    <source>
        <dbReference type="PROSITE" id="PS51857"/>
    </source>
</evidence>
<dbReference type="Proteomes" id="UP000615446">
    <property type="component" value="Unassembled WGS sequence"/>
</dbReference>
<dbReference type="PANTHER" id="PTHR11544">
    <property type="entry name" value="COLD SHOCK DOMAIN CONTAINING PROTEINS"/>
    <property type="match status" value="1"/>
</dbReference>
<feature type="domain" description="CSD" evidence="1">
    <location>
        <begin position="8"/>
        <end position="78"/>
    </location>
</feature>
<dbReference type="PROSITE" id="PS51857">
    <property type="entry name" value="CSD_2"/>
    <property type="match status" value="1"/>
</dbReference>
<sequence>MNTIPYGRKQGKVKFFNCQKGYGFIIPHNLGISEKVEVFVHHTAIHNNGGFKSLAEGEDVEFDLIKGPKGLQAANVSGPNGISVKGDPNAPGSNKRINNNNYIGTNFSYLSVDTNRATYNNTGGYGTRLGMNQTYHALQTPYFQQQMSHFASQQPFGTQQFTNFVAQAYGNPSTGQPPNVSSNSVSQQQNLAKILFLKKKKKRREKKELTKNVYSLPDVFIIHISFN</sequence>
<organism evidence="2 3">
    <name type="scientific">Rhizophagus clarus</name>
    <dbReference type="NCBI Taxonomy" id="94130"/>
    <lineage>
        <taxon>Eukaryota</taxon>
        <taxon>Fungi</taxon>
        <taxon>Fungi incertae sedis</taxon>
        <taxon>Mucoromycota</taxon>
        <taxon>Glomeromycotina</taxon>
        <taxon>Glomeromycetes</taxon>
        <taxon>Glomerales</taxon>
        <taxon>Glomeraceae</taxon>
        <taxon>Rhizophagus</taxon>
    </lineage>
</organism>